<name>A0A4R6QJN7_9BURK</name>
<evidence type="ECO:0000313" key="2">
    <source>
        <dbReference type="EMBL" id="TDP63093.1"/>
    </source>
</evidence>
<reference evidence="2 3" key="1">
    <citation type="submission" date="2019-03" db="EMBL/GenBank/DDBJ databases">
        <title>Genomic Encyclopedia of Type Strains, Phase IV (KMG-IV): sequencing the most valuable type-strain genomes for metagenomic binning, comparative biology and taxonomic classification.</title>
        <authorList>
            <person name="Goeker M."/>
        </authorList>
    </citation>
    <scope>NUCLEOTIDE SEQUENCE [LARGE SCALE GENOMIC DNA]</scope>
    <source>
        <strain evidence="2 3">DSM 16998</strain>
    </source>
</reference>
<protein>
    <submittedName>
        <fullName evidence="2">Uncharacterized protein</fullName>
    </submittedName>
</protein>
<feature type="signal peptide" evidence="1">
    <location>
        <begin position="1"/>
        <end position="31"/>
    </location>
</feature>
<gene>
    <name evidence="2" type="ORF">DES47_10593</name>
</gene>
<comment type="caution">
    <text evidence="2">The sequence shown here is derived from an EMBL/GenBank/DDBJ whole genome shotgun (WGS) entry which is preliminary data.</text>
</comment>
<dbReference type="Proteomes" id="UP000295361">
    <property type="component" value="Unassembled WGS sequence"/>
</dbReference>
<organism evidence="2 3">
    <name type="scientific">Roseateles toxinivorans</name>
    <dbReference type="NCBI Taxonomy" id="270368"/>
    <lineage>
        <taxon>Bacteria</taxon>
        <taxon>Pseudomonadati</taxon>
        <taxon>Pseudomonadota</taxon>
        <taxon>Betaproteobacteria</taxon>
        <taxon>Burkholderiales</taxon>
        <taxon>Sphaerotilaceae</taxon>
        <taxon>Roseateles</taxon>
    </lineage>
</organism>
<accession>A0A4R6QJN7</accession>
<proteinExistence type="predicted"/>
<dbReference type="AlphaFoldDB" id="A0A4R6QJN7"/>
<evidence type="ECO:0000256" key="1">
    <source>
        <dbReference type="SAM" id="SignalP"/>
    </source>
</evidence>
<evidence type="ECO:0000313" key="3">
    <source>
        <dbReference type="Proteomes" id="UP000295361"/>
    </source>
</evidence>
<feature type="chain" id="PRO_5020941312" evidence="1">
    <location>
        <begin position="32"/>
        <end position="139"/>
    </location>
</feature>
<dbReference type="EMBL" id="SNXS01000005">
    <property type="protein sequence ID" value="TDP63093.1"/>
    <property type="molecule type" value="Genomic_DNA"/>
</dbReference>
<sequence length="139" mass="14927">MLCRMVFSRRLRCWVSGAVLMTMLFMQLATAAYACPQLETALQAPVMAATMPGCDNMPAQMDAEQPQLCKAHCDRDAQNTSSTLAPDLQPNPSAAMLLMGSVEPVQPPVLRGAAQNCTAALPRPPGAPPLYISLQVLRN</sequence>
<dbReference type="PROSITE" id="PS51257">
    <property type="entry name" value="PROKAR_LIPOPROTEIN"/>
    <property type="match status" value="1"/>
</dbReference>
<keyword evidence="1" id="KW-0732">Signal</keyword>
<dbReference type="InParanoid" id="A0A4R6QJN7"/>
<keyword evidence="3" id="KW-1185">Reference proteome</keyword>